<evidence type="ECO:0000256" key="1">
    <source>
        <dbReference type="SAM" id="Phobius"/>
    </source>
</evidence>
<gene>
    <name evidence="2" type="ORF">PBS003_LOCUS1303</name>
</gene>
<dbReference type="EMBL" id="CAKKTJ010000108">
    <property type="protein sequence ID" value="CAH0474454.1"/>
    <property type="molecule type" value="Genomic_DNA"/>
</dbReference>
<reference evidence="2" key="1">
    <citation type="submission" date="2021-11" db="EMBL/GenBank/DDBJ databases">
        <authorList>
            <person name="Islam A."/>
            <person name="Islam S."/>
            <person name="Flora M.S."/>
            <person name="Rahman M."/>
            <person name="Ziaur R.M."/>
            <person name="Epstein J.H."/>
            <person name="Hassan M."/>
            <person name="Klassen M."/>
            <person name="Woodard K."/>
            <person name="Webb A."/>
            <person name="Webby R.J."/>
            <person name="El Zowalaty M.E."/>
        </authorList>
    </citation>
    <scope>NUCLEOTIDE SEQUENCE</scope>
    <source>
        <strain evidence="2">Pbs3</strain>
    </source>
</reference>
<keyword evidence="1" id="KW-0472">Membrane</keyword>
<proteinExistence type="predicted"/>
<comment type="caution">
    <text evidence="2">The sequence shown here is derived from an EMBL/GenBank/DDBJ whole genome shotgun (WGS) entry which is preliminary data.</text>
</comment>
<evidence type="ECO:0000313" key="2">
    <source>
        <dbReference type="EMBL" id="CAH0474454.1"/>
    </source>
</evidence>
<accession>A0AAU9KKR7</accession>
<feature type="transmembrane region" description="Helical" evidence="1">
    <location>
        <begin position="42"/>
        <end position="59"/>
    </location>
</feature>
<evidence type="ECO:0000313" key="3">
    <source>
        <dbReference type="Proteomes" id="UP001160483"/>
    </source>
</evidence>
<name>A0AAU9KKR7_9STRA</name>
<keyword evidence="1" id="KW-0812">Transmembrane</keyword>
<protein>
    <submittedName>
        <fullName evidence="2">Uncharacterized protein</fullName>
    </submittedName>
</protein>
<dbReference type="Proteomes" id="UP001160483">
    <property type="component" value="Unassembled WGS sequence"/>
</dbReference>
<keyword evidence="1" id="KW-1133">Transmembrane helix</keyword>
<organism evidence="2 3">
    <name type="scientific">Peronospora belbahrii</name>
    <dbReference type="NCBI Taxonomy" id="622444"/>
    <lineage>
        <taxon>Eukaryota</taxon>
        <taxon>Sar</taxon>
        <taxon>Stramenopiles</taxon>
        <taxon>Oomycota</taxon>
        <taxon>Peronosporomycetes</taxon>
        <taxon>Peronosporales</taxon>
        <taxon>Peronosporaceae</taxon>
        <taxon>Peronospora</taxon>
    </lineage>
</organism>
<sequence length="82" mass="8503">MDIGKKHNIDMSLVFDADRGELDKLLVKTLKSASSSVAKNRMIAIAAGVLGVAAVYSLFNLPISKPVHSTTNTVGTTSSGAA</sequence>
<dbReference type="AlphaFoldDB" id="A0AAU9KKR7"/>